<evidence type="ECO:0000313" key="2">
    <source>
        <dbReference type="EMBL" id="MBA6152789.1"/>
    </source>
</evidence>
<dbReference type="RefSeq" id="WP_182204978.1">
    <property type="nucleotide sequence ID" value="NZ_JACGLT010000005.1"/>
</dbReference>
<dbReference type="SUPFAM" id="SSF159888">
    <property type="entry name" value="YdhG-like"/>
    <property type="match status" value="1"/>
</dbReference>
<protein>
    <submittedName>
        <fullName evidence="2">DUF1801 domain-containing protein</fullName>
    </submittedName>
</protein>
<evidence type="ECO:0000259" key="1">
    <source>
        <dbReference type="Pfam" id="PF08818"/>
    </source>
</evidence>
<organism evidence="2 3">
    <name type="scientific">Gelidibacter maritimus</name>
    <dbReference type="NCBI Taxonomy" id="2761487"/>
    <lineage>
        <taxon>Bacteria</taxon>
        <taxon>Pseudomonadati</taxon>
        <taxon>Bacteroidota</taxon>
        <taxon>Flavobacteriia</taxon>
        <taxon>Flavobacteriales</taxon>
        <taxon>Flavobacteriaceae</taxon>
        <taxon>Gelidibacter</taxon>
    </lineage>
</organism>
<evidence type="ECO:0000313" key="3">
    <source>
        <dbReference type="Proteomes" id="UP000541857"/>
    </source>
</evidence>
<dbReference type="Pfam" id="PF08818">
    <property type="entry name" value="DUF1801"/>
    <property type="match status" value="1"/>
</dbReference>
<gene>
    <name evidence="2" type="ORF">H3Z82_08645</name>
</gene>
<dbReference type="Gene3D" id="3.90.1150.200">
    <property type="match status" value="1"/>
</dbReference>
<accession>A0A7W2R3G9</accession>
<name>A0A7W2R3G9_9FLAO</name>
<proteinExistence type="predicted"/>
<feature type="domain" description="YdhG-like" evidence="1">
    <location>
        <begin position="16"/>
        <end position="109"/>
    </location>
</feature>
<dbReference type="Proteomes" id="UP000541857">
    <property type="component" value="Unassembled WGS sequence"/>
</dbReference>
<keyword evidence="3" id="KW-1185">Reference proteome</keyword>
<dbReference type="InterPro" id="IPR014922">
    <property type="entry name" value="YdhG-like"/>
</dbReference>
<comment type="caution">
    <text evidence="2">The sequence shown here is derived from an EMBL/GenBank/DDBJ whole genome shotgun (WGS) entry which is preliminary data.</text>
</comment>
<dbReference type="AlphaFoldDB" id="A0A7W2R3G9"/>
<reference evidence="2 3" key="1">
    <citation type="submission" date="2020-07" db="EMBL/GenBank/DDBJ databases">
        <title>Bacterium isolated from marine sediment.</title>
        <authorList>
            <person name="Shang D."/>
        </authorList>
    </citation>
    <scope>NUCLEOTIDE SEQUENCE [LARGE SCALE GENOMIC DNA]</scope>
    <source>
        <strain evidence="2 3">F6074</strain>
    </source>
</reference>
<dbReference type="EMBL" id="JACGLT010000005">
    <property type="protein sequence ID" value="MBA6152789.1"/>
    <property type="molecule type" value="Genomic_DNA"/>
</dbReference>
<sequence>MKPAEAYILKQSEPYRSIIMQLQMLIEVSMPGCELLYKWQMPFFYVENRPICYINQTKDYVDLVFWNAARFTEFTEFLVTDKRKRMKSLRYSTLDEVDDVIVIEMLKQAYRFREFKFLT</sequence>